<dbReference type="RefSeq" id="WP_058246563.1">
    <property type="nucleotide sequence ID" value="NZ_CYSE01000002.1"/>
</dbReference>
<keyword evidence="3" id="KW-1185">Reference proteome</keyword>
<evidence type="ECO:0000313" key="2">
    <source>
        <dbReference type="EMBL" id="CUH76597.1"/>
    </source>
</evidence>
<evidence type="ECO:0000313" key="3">
    <source>
        <dbReference type="Proteomes" id="UP000054935"/>
    </source>
</evidence>
<keyword evidence="1" id="KW-0472">Membrane</keyword>
<proteinExistence type="predicted"/>
<dbReference type="Proteomes" id="UP000054935">
    <property type="component" value="Unassembled WGS sequence"/>
</dbReference>
<feature type="transmembrane region" description="Helical" evidence="1">
    <location>
        <begin position="21"/>
        <end position="40"/>
    </location>
</feature>
<evidence type="ECO:0000256" key="1">
    <source>
        <dbReference type="SAM" id="Phobius"/>
    </source>
</evidence>
<reference evidence="2 3" key="1">
    <citation type="submission" date="2015-09" db="EMBL/GenBank/DDBJ databases">
        <authorList>
            <consortium name="Swine Surveillance"/>
        </authorList>
    </citation>
    <scope>NUCLEOTIDE SEQUENCE [LARGE SCALE GENOMIC DNA]</scope>
    <source>
        <strain evidence="2 3">CECT 7648</strain>
    </source>
</reference>
<protein>
    <submittedName>
        <fullName evidence="2">Uncharacterized protein</fullName>
    </submittedName>
</protein>
<gene>
    <name evidence="2" type="ORF">TRN7648_01019</name>
</gene>
<sequence>MSMNEAAAQGNTETASFLSGTAGILTFVALFLAWVALATATWGLPGLAMTALACVPVMYTVLILITFGK</sequence>
<accession>A0A0P1G461</accession>
<keyword evidence="1" id="KW-0812">Transmembrane</keyword>
<dbReference type="AlphaFoldDB" id="A0A0P1G461"/>
<dbReference type="STRING" id="441103.TRN7648_01019"/>
<organism evidence="2 3">
    <name type="scientific">Tropicibacter naphthalenivorans</name>
    <dbReference type="NCBI Taxonomy" id="441103"/>
    <lineage>
        <taxon>Bacteria</taxon>
        <taxon>Pseudomonadati</taxon>
        <taxon>Pseudomonadota</taxon>
        <taxon>Alphaproteobacteria</taxon>
        <taxon>Rhodobacterales</taxon>
        <taxon>Roseobacteraceae</taxon>
        <taxon>Tropicibacter</taxon>
    </lineage>
</organism>
<keyword evidence="1" id="KW-1133">Transmembrane helix</keyword>
<dbReference type="EMBL" id="CYSE01000002">
    <property type="protein sequence ID" value="CUH76597.1"/>
    <property type="molecule type" value="Genomic_DNA"/>
</dbReference>
<feature type="transmembrane region" description="Helical" evidence="1">
    <location>
        <begin position="46"/>
        <end position="67"/>
    </location>
</feature>
<name>A0A0P1G461_9RHOB</name>